<dbReference type="GO" id="GO:0046872">
    <property type="term" value="F:metal ion binding"/>
    <property type="evidence" value="ECO:0007669"/>
    <property type="project" value="UniProtKB-KW"/>
</dbReference>
<dbReference type="CDD" id="cd16146">
    <property type="entry name" value="ARS_like"/>
    <property type="match status" value="1"/>
</dbReference>
<protein>
    <submittedName>
        <fullName evidence="6">Arylsulfatase</fullName>
    </submittedName>
</protein>
<reference evidence="6" key="1">
    <citation type="submission" date="2019-09" db="EMBL/GenBank/DDBJ databases">
        <title>Characterisation of the sponge microbiome using genome-centric metagenomics.</title>
        <authorList>
            <person name="Engelberts J.P."/>
            <person name="Robbins S.J."/>
            <person name="De Goeij J.M."/>
            <person name="Aranda M."/>
            <person name="Bell S.C."/>
            <person name="Webster N.S."/>
        </authorList>
    </citation>
    <scope>NUCLEOTIDE SEQUENCE</scope>
    <source>
        <strain evidence="6">SB0664_bin_27</strain>
    </source>
</reference>
<dbReference type="Pfam" id="PF00884">
    <property type="entry name" value="Sulfatase"/>
    <property type="match status" value="1"/>
</dbReference>
<dbReference type="GO" id="GO:0004065">
    <property type="term" value="F:arylsulfatase activity"/>
    <property type="evidence" value="ECO:0007669"/>
    <property type="project" value="TreeGrafter"/>
</dbReference>
<dbReference type="SUPFAM" id="SSF53649">
    <property type="entry name" value="Alkaline phosphatase-like"/>
    <property type="match status" value="1"/>
</dbReference>
<evidence type="ECO:0000256" key="1">
    <source>
        <dbReference type="ARBA" id="ARBA00008779"/>
    </source>
</evidence>
<comment type="caution">
    <text evidence="6">The sequence shown here is derived from an EMBL/GenBank/DDBJ whole genome shotgun (WGS) entry which is preliminary data.</text>
</comment>
<dbReference type="InterPro" id="IPR024607">
    <property type="entry name" value="Sulfatase_CS"/>
</dbReference>
<keyword evidence="4" id="KW-0106">Calcium</keyword>
<evidence type="ECO:0000259" key="5">
    <source>
        <dbReference type="Pfam" id="PF00884"/>
    </source>
</evidence>
<dbReference type="Gene3D" id="3.40.720.10">
    <property type="entry name" value="Alkaline Phosphatase, subunit A"/>
    <property type="match status" value="1"/>
</dbReference>
<feature type="domain" description="Sulfatase N-terminal" evidence="5">
    <location>
        <begin position="6"/>
        <end position="319"/>
    </location>
</feature>
<dbReference type="AlphaFoldDB" id="A0A6B0YQF5"/>
<organism evidence="6">
    <name type="scientific">Caldilineaceae bacterium SB0664_bin_27</name>
    <dbReference type="NCBI Taxonomy" id="2605260"/>
    <lineage>
        <taxon>Bacteria</taxon>
        <taxon>Bacillati</taxon>
        <taxon>Chloroflexota</taxon>
        <taxon>Caldilineae</taxon>
        <taxon>Caldilineales</taxon>
        <taxon>Caldilineaceae</taxon>
    </lineage>
</organism>
<keyword evidence="3" id="KW-0378">Hydrolase</keyword>
<accession>A0A6B0YQF5</accession>
<dbReference type="InterPro" id="IPR050738">
    <property type="entry name" value="Sulfatase"/>
</dbReference>
<dbReference type="PANTHER" id="PTHR42693">
    <property type="entry name" value="ARYLSULFATASE FAMILY MEMBER"/>
    <property type="match status" value="1"/>
</dbReference>
<gene>
    <name evidence="6" type="ORF">F4Y42_02895</name>
</gene>
<sequence length="615" mass="68534">MPGVRPNVVFVLTDDQGYGDLSCHGNPILKTPHIDALHAVSVRLTNYHVGPTCAPTRAGLLTGHYANSTGVWRTSGGRSLLRANEVSMADYFSRSGYATGIFGKRHLGDNAPYRPQDRGFETVVVHGGGGVSQTPDYWGNSYIDDKYWDGSNFTRYQGYCTDVWFQQGLRFIERNRHRPFFCFIPTNAPHAPHLVEPSYSDPYLSATPHETRAKFYGMVARIDENVGKLRSRLKEMALEENTIFILMTDNGSSGGLDVDEDHFVINGYNAGMRGKKASEYDGGHRVPFFMHWPAGGLDVGRDVDLLTANIDILPTLIEVCDLGTPCETEFDGRSLVPLLRNSEATEGEVSGVDNGAGKANAEWPERAIVTDTQRLPRPVKWRRSAVMTDHWRLVNGVELYAIKEDPEQRFDVAADHPGTVAELREAYGTWWQKVSRQFDEEIPIPIGGPESSSLRLNTYDWHNGREAEWEGAWNQCLVRQGPVCNGYWEVDVVEAGAYRLTLRRWPEEEDAPITGGLESGKPVSWTELRIDPDEEAAVGASWKDRIRWGGGVALPVQRAGISIAGEEAWKSVGLFDNGAEFELTVPAGGTHLQTWFELEDGRSLGAYYVYVEKMD</sequence>
<comment type="similarity">
    <text evidence="1">Belongs to the sulfatase family.</text>
</comment>
<keyword evidence="2" id="KW-0479">Metal-binding</keyword>
<dbReference type="InterPro" id="IPR017850">
    <property type="entry name" value="Alkaline_phosphatase_core_sf"/>
</dbReference>
<dbReference type="EMBL" id="VXRG01000028">
    <property type="protein sequence ID" value="MXY92375.1"/>
    <property type="molecule type" value="Genomic_DNA"/>
</dbReference>
<evidence type="ECO:0000256" key="2">
    <source>
        <dbReference type="ARBA" id="ARBA00022723"/>
    </source>
</evidence>
<dbReference type="PANTHER" id="PTHR42693:SF53">
    <property type="entry name" value="ENDO-4-O-SULFATASE"/>
    <property type="match status" value="1"/>
</dbReference>
<dbReference type="InterPro" id="IPR000917">
    <property type="entry name" value="Sulfatase_N"/>
</dbReference>
<evidence type="ECO:0000256" key="4">
    <source>
        <dbReference type="ARBA" id="ARBA00022837"/>
    </source>
</evidence>
<dbReference type="PROSITE" id="PS00523">
    <property type="entry name" value="SULFATASE_1"/>
    <property type="match status" value="1"/>
</dbReference>
<evidence type="ECO:0000256" key="3">
    <source>
        <dbReference type="ARBA" id="ARBA00022801"/>
    </source>
</evidence>
<name>A0A6B0YQF5_9CHLR</name>
<evidence type="ECO:0000313" key="6">
    <source>
        <dbReference type="EMBL" id="MXY92375.1"/>
    </source>
</evidence>
<proteinExistence type="inferred from homology"/>